<keyword evidence="3" id="KW-1185">Reference proteome</keyword>
<organism evidence="2 3">
    <name type="scientific">Apatococcus lobatus</name>
    <dbReference type="NCBI Taxonomy" id="904363"/>
    <lineage>
        <taxon>Eukaryota</taxon>
        <taxon>Viridiplantae</taxon>
        <taxon>Chlorophyta</taxon>
        <taxon>core chlorophytes</taxon>
        <taxon>Trebouxiophyceae</taxon>
        <taxon>Chlorellales</taxon>
        <taxon>Chlorellaceae</taxon>
        <taxon>Apatococcus</taxon>
    </lineage>
</organism>
<feature type="compositionally biased region" description="Low complexity" evidence="1">
    <location>
        <begin position="43"/>
        <end position="64"/>
    </location>
</feature>
<evidence type="ECO:0000256" key="1">
    <source>
        <dbReference type="SAM" id="MobiDB-lite"/>
    </source>
</evidence>
<gene>
    <name evidence="2" type="ORF">WJX74_005772</name>
</gene>
<comment type="caution">
    <text evidence="2">The sequence shown here is derived from an EMBL/GenBank/DDBJ whole genome shotgun (WGS) entry which is preliminary data.</text>
</comment>
<protein>
    <submittedName>
        <fullName evidence="2">Uncharacterized protein</fullName>
    </submittedName>
</protein>
<sequence>MEHAALDANPTSMLEFLQGMLEKLEDEQGAEDVEGRRKLAILQQQAARMQPQQPPHAASSSQAASDDENGPIGSLQPTESHLDSRQASAWDRQGTSGPLHESQPGASTSSHGGKGTAEAADEFQVAKQIDSLNAQLAILEEKWAGADDATKQLMQESTSRWLQK</sequence>
<name>A0AAW1QUJ7_9CHLO</name>
<evidence type="ECO:0000313" key="3">
    <source>
        <dbReference type="Proteomes" id="UP001438707"/>
    </source>
</evidence>
<feature type="region of interest" description="Disordered" evidence="1">
    <location>
        <begin position="26"/>
        <end position="122"/>
    </location>
</feature>
<evidence type="ECO:0000313" key="2">
    <source>
        <dbReference type="EMBL" id="KAK9824762.1"/>
    </source>
</evidence>
<dbReference type="Proteomes" id="UP001438707">
    <property type="component" value="Unassembled WGS sequence"/>
</dbReference>
<reference evidence="2 3" key="1">
    <citation type="journal article" date="2024" name="Nat. Commun.">
        <title>Phylogenomics reveals the evolutionary origins of lichenization in chlorophyte algae.</title>
        <authorList>
            <person name="Puginier C."/>
            <person name="Libourel C."/>
            <person name="Otte J."/>
            <person name="Skaloud P."/>
            <person name="Haon M."/>
            <person name="Grisel S."/>
            <person name="Petersen M."/>
            <person name="Berrin J.G."/>
            <person name="Delaux P.M."/>
            <person name="Dal Grande F."/>
            <person name="Keller J."/>
        </authorList>
    </citation>
    <scope>NUCLEOTIDE SEQUENCE [LARGE SCALE GENOMIC DNA]</scope>
    <source>
        <strain evidence="2 3">SAG 2145</strain>
    </source>
</reference>
<dbReference type="EMBL" id="JALJOS010000028">
    <property type="protein sequence ID" value="KAK9824762.1"/>
    <property type="molecule type" value="Genomic_DNA"/>
</dbReference>
<dbReference type="AlphaFoldDB" id="A0AAW1QUJ7"/>
<accession>A0AAW1QUJ7</accession>
<proteinExistence type="predicted"/>